<gene>
    <name evidence="2" type="ORF">Vbra_1856</name>
</gene>
<protein>
    <submittedName>
        <fullName evidence="2">Uncharacterized protein</fullName>
    </submittedName>
</protein>
<dbReference type="Proteomes" id="UP000041254">
    <property type="component" value="Unassembled WGS sequence"/>
</dbReference>
<evidence type="ECO:0000256" key="1">
    <source>
        <dbReference type="SAM" id="Coils"/>
    </source>
</evidence>
<dbReference type="VEuPathDB" id="CryptoDB:Vbra_1856"/>
<name>A0A0G4H4N8_VITBC</name>
<organism evidence="2 3">
    <name type="scientific">Vitrella brassicaformis (strain CCMP3155)</name>
    <dbReference type="NCBI Taxonomy" id="1169540"/>
    <lineage>
        <taxon>Eukaryota</taxon>
        <taxon>Sar</taxon>
        <taxon>Alveolata</taxon>
        <taxon>Colpodellida</taxon>
        <taxon>Vitrellaceae</taxon>
        <taxon>Vitrella</taxon>
    </lineage>
</organism>
<dbReference type="InterPro" id="IPR011333">
    <property type="entry name" value="SKP1/BTB/POZ_sf"/>
</dbReference>
<proteinExistence type="predicted"/>
<dbReference type="AlphaFoldDB" id="A0A0G4H4N8"/>
<feature type="coiled-coil region" evidence="1">
    <location>
        <begin position="204"/>
        <end position="231"/>
    </location>
</feature>
<keyword evidence="1" id="KW-0175">Coiled coil</keyword>
<dbReference type="GO" id="GO:0003755">
    <property type="term" value="F:peptidyl-prolyl cis-trans isomerase activity"/>
    <property type="evidence" value="ECO:0007669"/>
    <property type="project" value="InterPro"/>
</dbReference>
<dbReference type="SUPFAM" id="SSF54534">
    <property type="entry name" value="FKBP-like"/>
    <property type="match status" value="1"/>
</dbReference>
<dbReference type="Gene3D" id="3.10.50.40">
    <property type="match status" value="1"/>
</dbReference>
<dbReference type="Gene3D" id="3.30.710.10">
    <property type="entry name" value="Potassium Channel Kv1.1, Chain A"/>
    <property type="match status" value="1"/>
</dbReference>
<dbReference type="PhylomeDB" id="A0A0G4H4N8"/>
<dbReference type="InParanoid" id="A0A0G4H4N8"/>
<accession>A0A0G4H4N8</accession>
<dbReference type="InterPro" id="IPR046357">
    <property type="entry name" value="PPIase_dom_sf"/>
</dbReference>
<dbReference type="EMBL" id="CDMY01001000">
    <property type="protein sequence ID" value="CEM38759.1"/>
    <property type="molecule type" value="Genomic_DNA"/>
</dbReference>
<reference evidence="2 3" key="1">
    <citation type="submission" date="2014-11" db="EMBL/GenBank/DDBJ databases">
        <authorList>
            <person name="Zhu J."/>
            <person name="Qi W."/>
            <person name="Song R."/>
        </authorList>
    </citation>
    <scope>NUCLEOTIDE SEQUENCE [LARGE SCALE GENOMIC DNA]</scope>
</reference>
<keyword evidence="3" id="KW-1185">Reference proteome</keyword>
<dbReference type="OrthoDB" id="431168at2759"/>
<evidence type="ECO:0000313" key="2">
    <source>
        <dbReference type="EMBL" id="CEM38759.1"/>
    </source>
</evidence>
<evidence type="ECO:0000313" key="3">
    <source>
        <dbReference type="Proteomes" id="UP000041254"/>
    </source>
</evidence>
<dbReference type="SUPFAM" id="SSF54695">
    <property type="entry name" value="POZ domain"/>
    <property type="match status" value="1"/>
</dbReference>
<sequence length="454" mass="50252">MNSDSLTTQCPERAILNHFQRPAAILCESLKPLQQEIAATKEKTAQLKTKHRIADLAAACGNKELLLNVGGSEWCVKRQHMTQGEGVENTLLAVLFSGKFDNRLIRDDKQRVFLDVDSEAFKTVHKAILEARAVQQAARKGGRGRNAVSCLLTEADTRGHKGLHDFWVKKLLAPHDIEGDRTKCREREPSVTAEGIGEEAGELVSALNDVLKAYSDKRSSLEAELRTEKMRDEHLNTELELVSSFLAPLDGDDPVLSVDVCGQTISTCQSTIDAMTDEMALKRRNTQSLWGSSVHDVPPDHMSRLIDHHRRKRHGASPAEANVPLQMDNAREQAAFDVNAAMYGVVKTGTPHGAQPTSNGGFTVTSGVRYRIVTPGKGNVPGANQTVKYDEIWWSDGFDGNDKAYDERGKVLRVSDWNGWWREAVLSMRIGEVRQIILPGASARYVQLRLVSIV</sequence>